<dbReference type="Gene3D" id="3.20.20.70">
    <property type="entry name" value="Aldolase class I"/>
    <property type="match status" value="1"/>
</dbReference>
<dbReference type="GO" id="GO:0016301">
    <property type="term" value="F:kinase activity"/>
    <property type="evidence" value="ECO:0007669"/>
    <property type="project" value="UniProtKB-KW"/>
</dbReference>
<evidence type="ECO:0000256" key="1">
    <source>
        <dbReference type="ARBA" id="ARBA00005007"/>
    </source>
</evidence>
<dbReference type="AlphaFoldDB" id="A0A1E5XMC7"/>
<proteinExistence type="predicted"/>
<evidence type="ECO:0000313" key="2">
    <source>
        <dbReference type="EMBL" id="OEO29731.1"/>
    </source>
</evidence>
<dbReference type="EMBL" id="LAJE02000263">
    <property type="protein sequence ID" value="OEO29731.1"/>
    <property type="molecule type" value="Genomic_DNA"/>
</dbReference>
<organism evidence="2 3">
    <name type="scientific">Devosia insulae DS-56</name>
    <dbReference type="NCBI Taxonomy" id="1116389"/>
    <lineage>
        <taxon>Bacteria</taxon>
        <taxon>Pseudomonadati</taxon>
        <taxon>Pseudomonadota</taxon>
        <taxon>Alphaproteobacteria</taxon>
        <taxon>Hyphomicrobiales</taxon>
        <taxon>Devosiaceae</taxon>
        <taxon>Devosia</taxon>
    </lineage>
</organism>
<dbReference type="InterPro" id="IPR012062">
    <property type="entry name" value="GatZ/KbaZ-like"/>
</dbReference>
<comment type="pathway">
    <text evidence="1">Carbohydrate metabolism.</text>
</comment>
<dbReference type="PANTHER" id="PTHR32502:SF2">
    <property type="entry name" value="D-TAGATOSE-1,6-BISPHOSPHATE ALDOLASE SUBUNIT KBAZ"/>
    <property type="match status" value="1"/>
</dbReference>
<dbReference type="SUPFAM" id="SSF51569">
    <property type="entry name" value="Aldolase"/>
    <property type="match status" value="1"/>
</dbReference>
<dbReference type="Proteomes" id="UP000095463">
    <property type="component" value="Unassembled WGS sequence"/>
</dbReference>
<dbReference type="GO" id="GO:0009401">
    <property type="term" value="P:phosphoenolpyruvate-dependent sugar phosphotransferase system"/>
    <property type="evidence" value="ECO:0007669"/>
    <property type="project" value="TreeGrafter"/>
</dbReference>
<name>A0A1E5XMC7_9HYPH</name>
<evidence type="ECO:0000313" key="3">
    <source>
        <dbReference type="Proteomes" id="UP000095463"/>
    </source>
</evidence>
<dbReference type="InterPro" id="IPR050303">
    <property type="entry name" value="GatZ_KbaZ_carbometab"/>
</dbReference>
<reference evidence="2 3" key="1">
    <citation type="journal article" date="2015" name="Genome Announc.">
        <title>Genome Assemblies of Three Soil-Associated Devosia species: D. insulae, D. limi, and D. soli.</title>
        <authorList>
            <person name="Hassan Y.I."/>
            <person name="Lepp D."/>
            <person name="Zhou T."/>
        </authorList>
    </citation>
    <scope>NUCLEOTIDE SEQUENCE [LARGE SCALE GENOMIC DNA]</scope>
    <source>
        <strain evidence="2 3">DS-56</strain>
    </source>
</reference>
<dbReference type="GO" id="GO:0005975">
    <property type="term" value="P:carbohydrate metabolic process"/>
    <property type="evidence" value="ECO:0007669"/>
    <property type="project" value="InterPro"/>
</dbReference>
<keyword evidence="2" id="KW-0808">Transferase</keyword>
<dbReference type="PANTHER" id="PTHR32502">
    <property type="entry name" value="N-ACETYLGALACTOSAMINE PERMEASE II COMPONENT-RELATED"/>
    <property type="match status" value="1"/>
</dbReference>
<dbReference type="Gene3D" id="1.10.400.20">
    <property type="entry name" value="putative tagatose 6-phosphate kinase domain like"/>
    <property type="match status" value="1"/>
</dbReference>
<protein>
    <submittedName>
        <fullName evidence="2">Tagatose-6-phosphate kinase</fullName>
    </submittedName>
</protein>
<keyword evidence="3" id="KW-1185">Reference proteome</keyword>
<dbReference type="Pfam" id="PF08013">
    <property type="entry name" value="GatZ_KbaZ-like"/>
    <property type="match status" value="1"/>
</dbReference>
<dbReference type="OrthoDB" id="1672942at2"/>
<dbReference type="GO" id="GO:0005886">
    <property type="term" value="C:plasma membrane"/>
    <property type="evidence" value="ECO:0007669"/>
    <property type="project" value="TreeGrafter"/>
</dbReference>
<accession>A0A1E5XMC7</accession>
<gene>
    <name evidence="2" type="ORF">VW23_024400</name>
</gene>
<dbReference type="RefSeq" id="WP_069911034.1">
    <property type="nucleotide sequence ID" value="NZ_LAJE02000263.1"/>
</dbReference>
<comment type="caution">
    <text evidence="2">The sequence shown here is derived from an EMBL/GenBank/DDBJ whole genome shotgun (WGS) entry which is preliminary data.</text>
</comment>
<sequence length="430" mass="45892">MRELRDLIARNRNGSGEALPSVCSAHPDVLAAALLLADEWDVPLLIEATSNQVNQFGGYTGMTPPDFISFIRGIAARTGVDASRVLFGGDHLGPQAWRDQSADIAMANARDLVAAYVKAGFTKIHLDCSEGCAGEPAAVGDALSAARAADLAAVCEAATADPTALSYMFGTEVPPPGGARAEEGPIGIAPTEPANARATIGAHRDAFAALGLEQSAWQRAVGLVVQPGLEFAPDHIHRFDIASPDLLSPVLDGHDGLSFEAHSTDYQYPDVFPALAQRHFAVLKVGPALTFAYRQAIYALDGVASWLAPDADRQPIAPVMEALMLDNPKNWAKHYAGDAATLKLLRHFSYADRIRYYWAQPQATEAVGQLLAALGTKKPVAPLLEQYFAPDVIARAERLESRSPDWARALIYAEVQTALVPYFACVGVAT</sequence>
<dbReference type="InterPro" id="IPR013785">
    <property type="entry name" value="Aldolase_TIM"/>
</dbReference>
<keyword evidence="2" id="KW-0418">Kinase</keyword>
<dbReference type="PIRSF" id="PIRSF009264">
    <property type="entry name" value="TagBP_ald_AgaZ"/>
    <property type="match status" value="1"/>
</dbReference>